<protein>
    <recommendedName>
        <fullName evidence="2">3'(2'),5'-bisphosphate nucleotidase</fullName>
        <ecNumber evidence="2">3.1.3.7</ecNumber>
    </recommendedName>
</protein>
<dbReference type="GO" id="GO:0008441">
    <property type="term" value="F:3'(2'),5'-bisphosphate nucleotidase activity"/>
    <property type="evidence" value="ECO:0007669"/>
    <property type="project" value="UniProtKB-EC"/>
</dbReference>
<feature type="binding site" evidence="3">
    <location>
        <position position="135"/>
    </location>
    <ligand>
        <name>Mg(2+)</name>
        <dbReference type="ChEBI" id="CHEBI:18420"/>
        <label>1</label>
        <note>catalytic</note>
    </ligand>
</feature>
<evidence type="ECO:0000256" key="3">
    <source>
        <dbReference type="PIRSR" id="PIRSR600760-2"/>
    </source>
</evidence>
<dbReference type="AlphaFoldDB" id="A0A3P7KQ96"/>
<dbReference type="GO" id="GO:0046872">
    <property type="term" value="F:metal ion binding"/>
    <property type="evidence" value="ECO:0007669"/>
    <property type="project" value="UniProtKB-KW"/>
</dbReference>
<dbReference type="PANTHER" id="PTHR43028:SF5">
    <property type="entry name" value="3'(2'),5'-BISPHOSPHATE NUCLEOTIDASE 1"/>
    <property type="match status" value="1"/>
</dbReference>
<feature type="binding site" evidence="3">
    <location>
        <position position="138"/>
    </location>
    <ligand>
        <name>Mg(2+)</name>
        <dbReference type="ChEBI" id="CHEBI:18420"/>
        <label>1</label>
        <note>catalytic</note>
    </ligand>
</feature>
<dbReference type="Proteomes" id="UP000270094">
    <property type="component" value="Unassembled WGS sequence"/>
</dbReference>
<evidence type="ECO:0000256" key="1">
    <source>
        <dbReference type="ARBA" id="ARBA00009759"/>
    </source>
</evidence>
<dbReference type="OrthoDB" id="411145at2759"/>
<feature type="binding site" evidence="3">
    <location>
        <position position="137"/>
    </location>
    <ligand>
        <name>Mg(2+)</name>
        <dbReference type="ChEBI" id="CHEBI:18420"/>
        <label>1</label>
        <note>catalytic</note>
    </ligand>
</feature>
<keyword evidence="3" id="KW-0479">Metal-binding</keyword>
<dbReference type="EC" id="3.1.3.7" evidence="2"/>
<evidence type="ECO:0000256" key="2">
    <source>
        <dbReference type="ARBA" id="ARBA00012633"/>
    </source>
</evidence>
<organism evidence="4 5">
    <name type="scientific">Strongylus vulgaris</name>
    <name type="common">Blood worm</name>
    <dbReference type="NCBI Taxonomy" id="40348"/>
    <lineage>
        <taxon>Eukaryota</taxon>
        <taxon>Metazoa</taxon>
        <taxon>Ecdysozoa</taxon>
        <taxon>Nematoda</taxon>
        <taxon>Chromadorea</taxon>
        <taxon>Rhabditida</taxon>
        <taxon>Rhabditina</taxon>
        <taxon>Rhabditomorpha</taxon>
        <taxon>Strongyloidea</taxon>
        <taxon>Strongylidae</taxon>
        <taxon>Strongylus</taxon>
    </lineage>
</organism>
<comment type="cofactor">
    <cofactor evidence="3">
        <name>Mg(2+)</name>
        <dbReference type="ChEBI" id="CHEBI:18420"/>
    </cofactor>
</comment>
<dbReference type="Pfam" id="PF00459">
    <property type="entry name" value="Inositol_P"/>
    <property type="match status" value="1"/>
</dbReference>
<proteinExistence type="inferred from homology"/>
<accession>A0A3P7KQ96</accession>
<evidence type="ECO:0000313" key="5">
    <source>
        <dbReference type="Proteomes" id="UP000270094"/>
    </source>
</evidence>
<sequence length="174" mass="19227">MIIKDGLDLFVMHETDMWNKASFLTRLVASSIRVSEAAGNIIKNVMAGGDLKIVDKSADGEPADPQTEADRRAQFLIVKSLTERFSGIHIIGEEDITSDCHSIENAFSSDVLRLEDEISPDLKSIKPEDVVVWVDPLDGTSEVALAVKNKNESGFFITLFFLGKGAYIDVHKMR</sequence>
<dbReference type="SUPFAM" id="SSF56655">
    <property type="entry name" value="Carbohydrate phosphatase"/>
    <property type="match status" value="1"/>
</dbReference>
<evidence type="ECO:0000313" key="4">
    <source>
        <dbReference type="EMBL" id="VDM69422.1"/>
    </source>
</evidence>
<dbReference type="PANTHER" id="PTHR43028">
    <property type="entry name" value="3'(2'),5'-BISPHOSPHATE NUCLEOTIDASE 1"/>
    <property type="match status" value="1"/>
</dbReference>
<dbReference type="InterPro" id="IPR050725">
    <property type="entry name" value="CysQ/Inositol_MonoPase"/>
</dbReference>
<gene>
    <name evidence="4" type="ORF">SVUK_LOCUS4420</name>
</gene>
<dbReference type="Gene3D" id="3.30.540.10">
    <property type="entry name" value="Fructose-1,6-Bisphosphatase, subunit A, domain 1"/>
    <property type="match status" value="1"/>
</dbReference>
<comment type="similarity">
    <text evidence="1">Belongs to the inositol monophosphatase superfamily.</text>
</comment>
<reference evidence="4 5" key="1">
    <citation type="submission" date="2018-11" db="EMBL/GenBank/DDBJ databases">
        <authorList>
            <consortium name="Pathogen Informatics"/>
        </authorList>
    </citation>
    <scope>NUCLEOTIDE SEQUENCE [LARGE SCALE GENOMIC DNA]</scope>
</reference>
<keyword evidence="3" id="KW-0460">Magnesium</keyword>
<name>A0A3P7KQ96_STRVU</name>
<dbReference type="EMBL" id="UYYB01012187">
    <property type="protein sequence ID" value="VDM69422.1"/>
    <property type="molecule type" value="Genomic_DNA"/>
</dbReference>
<keyword evidence="5" id="KW-1185">Reference proteome</keyword>
<dbReference type="InterPro" id="IPR000760">
    <property type="entry name" value="Inositol_monophosphatase-like"/>
</dbReference>
<feature type="binding site" evidence="3">
    <location>
        <position position="93"/>
    </location>
    <ligand>
        <name>Mg(2+)</name>
        <dbReference type="ChEBI" id="CHEBI:18420"/>
        <label>2</label>
    </ligand>
</feature>